<dbReference type="WBParaSite" id="GPUH_0001933601-mRNA-1">
    <property type="protein sequence ID" value="GPUH_0001933601-mRNA-1"/>
    <property type="gene ID" value="GPUH_0001933601"/>
</dbReference>
<feature type="compositionally biased region" description="Basic and acidic residues" evidence="1">
    <location>
        <begin position="1"/>
        <end position="17"/>
    </location>
</feature>
<feature type="region of interest" description="Disordered" evidence="1">
    <location>
        <begin position="56"/>
        <end position="105"/>
    </location>
</feature>
<reference evidence="4" key="1">
    <citation type="submission" date="2016-06" db="UniProtKB">
        <authorList>
            <consortium name="WormBaseParasite"/>
        </authorList>
    </citation>
    <scope>IDENTIFICATION</scope>
</reference>
<reference evidence="2 3" key="2">
    <citation type="submission" date="2018-11" db="EMBL/GenBank/DDBJ databases">
        <authorList>
            <consortium name="Pathogen Informatics"/>
        </authorList>
    </citation>
    <scope>NUCLEOTIDE SEQUENCE [LARGE SCALE GENOMIC DNA]</scope>
</reference>
<feature type="compositionally biased region" description="Basic and acidic residues" evidence="1">
    <location>
        <begin position="65"/>
        <end position="84"/>
    </location>
</feature>
<dbReference type="EMBL" id="UYRT01088297">
    <property type="protein sequence ID" value="VDN33584.1"/>
    <property type="molecule type" value="Genomic_DNA"/>
</dbReference>
<keyword evidence="3" id="KW-1185">Reference proteome</keyword>
<evidence type="ECO:0000313" key="4">
    <source>
        <dbReference type="WBParaSite" id="GPUH_0001933601-mRNA-1"/>
    </source>
</evidence>
<name>A0A183EEC0_9BILA</name>
<dbReference type="AlphaFoldDB" id="A0A183EEC0"/>
<dbReference type="Proteomes" id="UP000271098">
    <property type="component" value="Unassembled WGS sequence"/>
</dbReference>
<feature type="region of interest" description="Disordered" evidence="1">
    <location>
        <begin position="1"/>
        <end position="25"/>
    </location>
</feature>
<proteinExistence type="predicted"/>
<evidence type="ECO:0000256" key="1">
    <source>
        <dbReference type="SAM" id="MobiDB-lite"/>
    </source>
</evidence>
<gene>
    <name evidence="2" type="ORF">GPUH_LOCUS19311</name>
</gene>
<accession>A0A183EEC0</accession>
<organism evidence="4">
    <name type="scientific">Gongylonema pulchrum</name>
    <dbReference type="NCBI Taxonomy" id="637853"/>
    <lineage>
        <taxon>Eukaryota</taxon>
        <taxon>Metazoa</taxon>
        <taxon>Ecdysozoa</taxon>
        <taxon>Nematoda</taxon>
        <taxon>Chromadorea</taxon>
        <taxon>Rhabditida</taxon>
        <taxon>Spirurina</taxon>
        <taxon>Spiruromorpha</taxon>
        <taxon>Spiruroidea</taxon>
        <taxon>Gongylonematidae</taxon>
        <taxon>Gongylonema</taxon>
    </lineage>
</organism>
<evidence type="ECO:0000313" key="2">
    <source>
        <dbReference type="EMBL" id="VDN33584.1"/>
    </source>
</evidence>
<evidence type="ECO:0000313" key="3">
    <source>
        <dbReference type="Proteomes" id="UP000271098"/>
    </source>
</evidence>
<sequence>MKKTPAKNENKGADREQGSTGSSCSHSLAGLRLLPLVLMSGGDFWVARMGWQTSEAHRPVSSFCEEERGRAATRNNNEDRRRQDQQQPATTRDVNSDCSAACCLR</sequence>
<protein>
    <submittedName>
        <fullName evidence="4">Secreted protein</fullName>
    </submittedName>
</protein>